<accession>A0A5Q6S007</accession>
<feature type="compositionally biased region" description="Basic and acidic residues" evidence="1">
    <location>
        <begin position="30"/>
        <end position="48"/>
    </location>
</feature>
<reference evidence="2 3" key="1">
    <citation type="submission" date="2019-09" db="EMBL/GenBank/DDBJ databases">
        <title>Mumia zhuanghuii sp. nov. isolated from the intestinal contents of plateau pika (Ochotona curzoniae) in the Qinghai-Tibet plateau of China.</title>
        <authorList>
            <person name="Tian Z."/>
        </authorList>
    </citation>
    <scope>NUCLEOTIDE SEQUENCE [LARGE SCALE GENOMIC DNA]</scope>
    <source>
        <strain evidence="3">350</strain>
    </source>
</reference>
<dbReference type="Proteomes" id="UP000307768">
    <property type="component" value="Unassembled WGS sequence"/>
</dbReference>
<protein>
    <submittedName>
        <fullName evidence="2">Uncharacterized protein</fullName>
    </submittedName>
</protein>
<proteinExistence type="predicted"/>
<dbReference type="EMBL" id="VDFQ02000002">
    <property type="protein sequence ID" value="KAA1423517.1"/>
    <property type="molecule type" value="Genomic_DNA"/>
</dbReference>
<gene>
    <name evidence="2" type="ORF">FE697_007920</name>
</gene>
<name>A0A5Q6S007_9ACTN</name>
<dbReference type="AlphaFoldDB" id="A0A5Q6S007"/>
<evidence type="ECO:0000313" key="3">
    <source>
        <dbReference type="Proteomes" id="UP000307768"/>
    </source>
</evidence>
<dbReference type="RefSeq" id="WP_149769036.1">
    <property type="nucleotide sequence ID" value="NZ_VDFQ02000002.1"/>
</dbReference>
<sequence>MAVPPSGDPVGSLAQEAIKLARALADQADDGARTHGAHPDHDAQRPESCDFCPLCQLITVVRSARPEVAEHLTAALASLTLAARGVVESWGRQEPPDGPGPSDEGLQDNDVKDGPWE</sequence>
<organism evidence="2 3">
    <name type="scientific">Mumia zhuanghuii</name>
    <dbReference type="NCBI Taxonomy" id="2585211"/>
    <lineage>
        <taxon>Bacteria</taxon>
        <taxon>Bacillati</taxon>
        <taxon>Actinomycetota</taxon>
        <taxon>Actinomycetes</taxon>
        <taxon>Propionibacteriales</taxon>
        <taxon>Nocardioidaceae</taxon>
        <taxon>Mumia</taxon>
    </lineage>
</organism>
<evidence type="ECO:0000313" key="2">
    <source>
        <dbReference type="EMBL" id="KAA1423517.1"/>
    </source>
</evidence>
<feature type="region of interest" description="Disordered" evidence="1">
    <location>
        <begin position="88"/>
        <end position="117"/>
    </location>
</feature>
<comment type="caution">
    <text evidence="2">The sequence shown here is derived from an EMBL/GenBank/DDBJ whole genome shotgun (WGS) entry which is preliminary data.</text>
</comment>
<dbReference type="OrthoDB" id="5244810at2"/>
<evidence type="ECO:0000256" key="1">
    <source>
        <dbReference type="SAM" id="MobiDB-lite"/>
    </source>
</evidence>
<feature type="region of interest" description="Disordered" evidence="1">
    <location>
        <begin position="24"/>
        <end position="48"/>
    </location>
</feature>